<dbReference type="EMBL" id="MU825418">
    <property type="protein sequence ID" value="KAJ7390316.1"/>
    <property type="molecule type" value="Genomic_DNA"/>
</dbReference>
<organism evidence="3 4">
    <name type="scientific">Desmophyllum pertusum</name>
    <dbReference type="NCBI Taxonomy" id="174260"/>
    <lineage>
        <taxon>Eukaryota</taxon>
        <taxon>Metazoa</taxon>
        <taxon>Cnidaria</taxon>
        <taxon>Anthozoa</taxon>
        <taxon>Hexacorallia</taxon>
        <taxon>Scleractinia</taxon>
        <taxon>Caryophylliina</taxon>
        <taxon>Caryophylliidae</taxon>
        <taxon>Desmophyllum</taxon>
    </lineage>
</organism>
<feature type="compositionally biased region" description="Polar residues" evidence="1">
    <location>
        <begin position="50"/>
        <end position="69"/>
    </location>
</feature>
<feature type="domain" description="F-box/LRR-repeat protein 18 LRR" evidence="2">
    <location>
        <begin position="3"/>
        <end position="283"/>
    </location>
</feature>
<dbReference type="Gene3D" id="3.80.10.10">
    <property type="entry name" value="Ribonuclease Inhibitor"/>
    <property type="match status" value="1"/>
</dbReference>
<dbReference type="Proteomes" id="UP001163046">
    <property type="component" value="Unassembled WGS sequence"/>
</dbReference>
<evidence type="ECO:0000313" key="3">
    <source>
        <dbReference type="EMBL" id="KAJ7390316.1"/>
    </source>
</evidence>
<evidence type="ECO:0000259" key="2">
    <source>
        <dbReference type="Pfam" id="PF19729"/>
    </source>
</evidence>
<comment type="caution">
    <text evidence="3">The sequence shown here is derived from an EMBL/GenBank/DDBJ whole genome shotgun (WGS) entry which is preliminary data.</text>
</comment>
<accession>A0A9W9ZYP6</accession>
<keyword evidence="4" id="KW-1185">Reference proteome</keyword>
<feature type="region of interest" description="Disordered" evidence="1">
    <location>
        <begin position="42"/>
        <end position="69"/>
    </location>
</feature>
<sequence>MEIISKFTNLVSLSLCNCLLGSTSKRKYSQQRAEENVLKRNKRVCHGKNSPGSQSHVDSVAKSDSSPVNDLQAQELSSVGTFDCLARMCSKITEFELIRLSRGINFVKSYDDRDVHINRWCHTVRSKYDTLLSIANLKSLQRLTLAAPFMQGSLKCLVTIARNCPNLQFLSLATLSNIGHSGSVALLQEALSCCHQLRDFRLEQPNFKITESFLLSLGELKHLERVCIIAEKGPMKIGIQEVNSLFEKCPKLFYFQVLCDMTIKASKNNMDAVKKRFVKERPGLIVSLVPFHGNSAWHTCQSQVTKYIPVVHLKELFLFGTSVATSVPT</sequence>
<dbReference type="InterPro" id="IPR045627">
    <property type="entry name" value="FBXL18_LRR"/>
</dbReference>
<evidence type="ECO:0000256" key="1">
    <source>
        <dbReference type="SAM" id="MobiDB-lite"/>
    </source>
</evidence>
<gene>
    <name evidence="3" type="primary">FBXL18_2</name>
    <name evidence="3" type="ORF">OS493_026191</name>
</gene>
<dbReference type="GO" id="GO:0031146">
    <property type="term" value="P:SCF-dependent proteasomal ubiquitin-dependent protein catabolic process"/>
    <property type="evidence" value="ECO:0007669"/>
    <property type="project" value="InterPro"/>
</dbReference>
<dbReference type="InterPro" id="IPR032675">
    <property type="entry name" value="LRR_dom_sf"/>
</dbReference>
<dbReference type="AlphaFoldDB" id="A0A9W9ZYP6"/>
<dbReference type="Pfam" id="PF19729">
    <property type="entry name" value="LRR_FBXL18"/>
    <property type="match status" value="1"/>
</dbReference>
<dbReference type="SUPFAM" id="SSF52047">
    <property type="entry name" value="RNI-like"/>
    <property type="match status" value="1"/>
</dbReference>
<evidence type="ECO:0000313" key="4">
    <source>
        <dbReference type="Proteomes" id="UP001163046"/>
    </source>
</evidence>
<proteinExistence type="predicted"/>
<dbReference type="OrthoDB" id="5978970at2759"/>
<reference evidence="3" key="1">
    <citation type="submission" date="2023-01" db="EMBL/GenBank/DDBJ databases">
        <title>Genome assembly of the deep-sea coral Lophelia pertusa.</title>
        <authorList>
            <person name="Herrera S."/>
            <person name="Cordes E."/>
        </authorList>
    </citation>
    <scope>NUCLEOTIDE SEQUENCE</scope>
    <source>
        <strain evidence="3">USNM1676648</strain>
        <tissue evidence="3">Polyp</tissue>
    </source>
</reference>
<protein>
    <submittedName>
        <fullName evidence="3">F-box and leucine-rich repeat protein 18</fullName>
    </submittedName>
</protein>
<name>A0A9W9ZYP6_9CNID</name>